<dbReference type="Proteomes" id="UP001236585">
    <property type="component" value="Chromosome"/>
</dbReference>
<feature type="transmembrane region" description="Helical" evidence="1">
    <location>
        <begin position="162"/>
        <end position="179"/>
    </location>
</feature>
<feature type="transmembrane region" description="Helical" evidence="1">
    <location>
        <begin position="47"/>
        <end position="67"/>
    </location>
</feature>
<reference evidence="2 3" key="1">
    <citation type="journal article" date="2023" name="Microbiol. Resour. Announc.">
        <title>Complete Genome Sequence of Mycobacterium wuenschmanii, a novel Nontuberculous Mycobacterium Isolated from a captive population of Amazon Milk Frogs.</title>
        <authorList>
            <person name="Hicks J."/>
            <person name="Zeineldin M."/>
            <person name="Ward H."/>
            <person name="Wuenschmann A."/>
            <person name="Camp P."/>
            <person name="Farrell D."/>
            <person name="Lehman K."/>
            <person name="Thacker T."/>
            <person name="Cuthbert E."/>
        </authorList>
    </citation>
    <scope>NUCLEOTIDE SEQUENCE [LARGE SCALE GENOMIC DNA]</scope>
    <source>
        <strain evidence="2 3">Wuenschmanii</strain>
    </source>
</reference>
<evidence type="ECO:0000313" key="2">
    <source>
        <dbReference type="EMBL" id="WIM87474.1"/>
    </source>
</evidence>
<keyword evidence="1" id="KW-1133">Transmembrane helix</keyword>
<feature type="transmembrane region" description="Helical" evidence="1">
    <location>
        <begin position="100"/>
        <end position="122"/>
    </location>
</feature>
<keyword evidence="3" id="KW-1185">Reference proteome</keyword>
<organism evidence="2 3">
    <name type="scientific">Candidatus Mycobacterium wuenschmannii</name>
    <dbReference type="NCBI Taxonomy" id="3027808"/>
    <lineage>
        <taxon>Bacteria</taxon>
        <taxon>Bacillati</taxon>
        <taxon>Actinomycetota</taxon>
        <taxon>Actinomycetes</taxon>
        <taxon>Mycobacteriales</taxon>
        <taxon>Mycobacteriaceae</taxon>
        <taxon>Mycobacterium</taxon>
    </lineage>
</organism>
<name>A0ABY8W118_9MYCO</name>
<protein>
    <submittedName>
        <fullName evidence="2">DUF998 domain-containing protein</fullName>
    </submittedName>
</protein>
<keyword evidence="1" id="KW-0812">Transmembrane</keyword>
<dbReference type="Pfam" id="PF06197">
    <property type="entry name" value="DUF998"/>
    <property type="match status" value="1"/>
</dbReference>
<accession>A0ABY8W118</accession>
<feature type="transmembrane region" description="Helical" evidence="1">
    <location>
        <begin position="74"/>
        <end position="94"/>
    </location>
</feature>
<dbReference type="InterPro" id="IPR009339">
    <property type="entry name" value="DUF998"/>
</dbReference>
<sequence>MAGVVWFCGAFAYVALEAVAAYAFQSRYSYAHNFISDLGVPGSGSPLAWLMNLAFCVQGSLLFAGAVALRRTGALACCAAANAVGNLLIAFFHSGSATHAVGAVLAIVGGNATVLAGASIIGAPRHRRVSLGLGVFGLLSFVVFVIDLKSGALPRGLVERCSVYSITVWQLLTGTWLFSRRPTP</sequence>
<keyword evidence="1" id="KW-0472">Membrane</keyword>
<dbReference type="RefSeq" id="WP_285187190.1">
    <property type="nucleotide sequence ID" value="NZ_CP126981.1"/>
</dbReference>
<evidence type="ECO:0000256" key="1">
    <source>
        <dbReference type="SAM" id="Phobius"/>
    </source>
</evidence>
<dbReference type="EMBL" id="CP126981">
    <property type="protein sequence ID" value="WIM87474.1"/>
    <property type="molecule type" value="Genomic_DNA"/>
</dbReference>
<evidence type="ECO:0000313" key="3">
    <source>
        <dbReference type="Proteomes" id="UP001236585"/>
    </source>
</evidence>
<proteinExistence type="predicted"/>
<gene>
    <name evidence="2" type="ORF">PT015_21965</name>
</gene>
<feature type="transmembrane region" description="Helical" evidence="1">
    <location>
        <begin position="129"/>
        <end position="146"/>
    </location>
</feature>